<dbReference type="EMBL" id="QPFP01000028">
    <property type="protein sequence ID" value="TEB29243.1"/>
    <property type="molecule type" value="Genomic_DNA"/>
</dbReference>
<accession>A0A4Y7T4Z7</accession>
<keyword evidence="3" id="KW-1185">Reference proteome</keyword>
<dbReference type="Proteomes" id="UP000298030">
    <property type="component" value="Unassembled WGS sequence"/>
</dbReference>
<feature type="transmembrane region" description="Helical" evidence="1">
    <location>
        <begin position="176"/>
        <end position="195"/>
    </location>
</feature>
<organism evidence="2 3">
    <name type="scientific">Coprinellus micaceus</name>
    <name type="common">Glistening ink-cap mushroom</name>
    <name type="synonym">Coprinus micaceus</name>
    <dbReference type="NCBI Taxonomy" id="71717"/>
    <lineage>
        <taxon>Eukaryota</taxon>
        <taxon>Fungi</taxon>
        <taxon>Dikarya</taxon>
        <taxon>Basidiomycota</taxon>
        <taxon>Agaricomycotina</taxon>
        <taxon>Agaricomycetes</taxon>
        <taxon>Agaricomycetidae</taxon>
        <taxon>Agaricales</taxon>
        <taxon>Agaricineae</taxon>
        <taxon>Psathyrellaceae</taxon>
        <taxon>Coprinellus</taxon>
    </lineage>
</organism>
<protein>
    <submittedName>
        <fullName evidence="2">Uncharacterized protein</fullName>
    </submittedName>
</protein>
<evidence type="ECO:0000313" key="3">
    <source>
        <dbReference type="Proteomes" id="UP000298030"/>
    </source>
</evidence>
<proteinExistence type="predicted"/>
<evidence type="ECO:0000256" key="1">
    <source>
        <dbReference type="SAM" id="Phobius"/>
    </source>
</evidence>
<gene>
    <name evidence="2" type="ORF">FA13DRAFT_1775558</name>
</gene>
<feature type="transmembrane region" description="Helical" evidence="1">
    <location>
        <begin position="148"/>
        <end position="170"/>
    </location>
</feature>
<keyword evidence="1" id="KW-0812">Transmembrane</keyword>
<evidence type="ECO:0000313" key="2">
    <source>
        <dbReference type="EMBL" id="TEB29243.1"/>
    </source>
</evidence>
<keyword evidence="1" id="KW-0472">Membrane</keyword>
<reference evidence="2 3" key="1">
    <citation type="journal article" date="2019" name="Nat. Ecol. Evol.">
        <title>Megaphylogeny resolves global patterns of mushroom evolution.</title>
        <authorList>
            <person name="Varga T."/>
            <person name="Krizsan K."/>
            <person name="Foldi C."/>
            <person name="Dima B."/>
            <person name="Sanchez-Garcia M."/>
            <person name="Sanchez-Ramirez S."/>
            <person name="Szollosi G.J."/>
            <person name="Szarkandi J.G."/>
            <person name="Papp V."/>
            <person name="Albert L."/>
            <person name="Andreopoulos W."/>
            <person name="Angelini C."/>
            <person name="Antonin V."/>
            <person name="Barry K.W."/>
            <person name="Bougher N.L."/>
            <person name="Buchanan P."/>
            <person name="Buyck B."/>
            <person name="Bense V."/>
            <person name="Catcheside P."/>
            <person name="Chovatia M."/>
            <person name="Cooper J."/>
            <person name="Damon W."/>
            <person name="Desjardin D."/>
            <person name="Finy P."/>
            <person name="Geml J."/>
            <person name="Haridas S."/>
            <person name="Hughes K."/>
            <person name="Justo A."/>
            <person name="Karasinski D."/>
            <person name="Kautmanova I."/>
            <person name="Kiss B."/>
            <person name="Kocsube S."/>
            <person name="Kotiranta H."/>
            <person name="LaButti K.M."/>
            <person name="Lechner B.E."/>
            <person name="Liimatainen K."/>
            <person name="Lipzen A."/>
            <person name="Lukacs Z."/>
            <person name="Mihaltcheva S."/>
            <person name="Morgado L.N."/>
            <person name="Niskanen T."/>
            <person name="Noordeloos M.E."/>
            <person name="Ohm R.A."/>
            <person name="Ortiz-Santana B."/>
            <person name="Ovrebo C."/>
            <person name="Racz N."/>
            <person name="Riley R."/>
            <person name="Savchenko A."/>
            <person name="Shiryaev A."/>
            <person name="Soop K."/>
            <person name="Spirin V."/>
            <person name="Szebenyi C."/>
            <person name="Tomsovsky M."/>
            <person name="Tulloss R.E."/>
            <person name="Uehling J."/>
            <person name="Grigoriev I.V."/>
            <person name="Vagvolgyi C."/>
            <person name="Papp T."/>
            <person name="Martin F.M."/>
            <person name="Miettinen O."/>
            <person name="Hibbett D.S."/>
            <person name="Nagy L.G."/>
        </authorList>
    </citation>
    <scope>NUCLEOTIDE SEQUENCE [LARGE SCALE GENOMIC DNA]</scope>
    <source>
        <strain evidence="2 3">FP101781</strain>
    </source>
</reference>
<dbReference type="AlphaFoldDB" id="A0A4Y7T4Z7"/>
<dbReference type="OrthoDB" id="3068660at2759"/>
<name>A0A4Y7T4Z7_COPMI</name>
<feature type="transmembrane region" description="Helical" evidence="1">
    <location>
        <begin position="116"/>
        <end position="141"/>
    </location>
</feature>
<keyword evidence="1" id="KW-1133">Transmembrane helix</keyword>
<dbReference type="Gene3D" id="6.10.110.10">
    <property type="match status" value="1"/>
</dbReference>
<sequence>MAGDHLNSDKLKRCLLSWALTTESSPLFKGSSAKLGSWFLTIERACRQSRIPDTQRTEAAIHLIYDESPLADVMKERERVYKEKSEEAYWPWAHFKRDIVAIVMKSDKPGWTWKKVAGIALIVAGAAVLVPTAGILALNLIGFTPAGVALGSLAALIQSIFYGAATGGLFSLLQMLGATASVPAIEAIVLAAVATRAGHMALRNRD</sequence>
<dbReference type="InterPro" id="IPR038213">
    <property type="entry name" value="IFI6/IFI27-like_sf"/>
</dbReference>
<comment type="caution">
    <text evidence="2">The sequence shown here is derived from an EMBL/GenBank/DDBJ whole genome shotgun (WGS) entry which is preliminary data.</text>
</comment>